<organism evidence="1">
    <name type="scientific">Anguilla anguilla</name>
    <name type="common">European freshwater eel</name>
    <name type="synonym">Muraena anguilla</name>
    <dbReference type="NCBI Taxonomy" id="7936"/>
    <lineage>
        <taxon>Eukaryota</taxon>
        <taxon>Metazoa</taxon>
        <taxon>Chordata</taxon>
        <taxon>Craniata</taxon>
        <taxon>Vertebrata</taxon>
        <taxon>Euteleostomi</taxon>
        <taxon>Actinopterygii</taxon>
        <taxon>Neopterygii</taxon>
        <taxon>Teleostei</taxon>
        <taxon>Anguilliformes</taxon>
        <taxon>Anguillidae</taxon>
        <taxon>Anguilla</taxon>
    </lineage>
</organism>
<dbReference type="EMBL" id="GBXM01068428">
    <property type="protein sequence ID" value="JAH40149.1"/>
    <property type="molecule type" value="Transcribed_RNA"/>
</dbReference>
<name>A0A0E9SFI5_ANGAN</name>
<protein>
    <submittedName>
        <fullName evidence="1">Uncharacterized protein</fullName>
    </submittedName>
</protein>
<proteinExistence type="predicted"/>
<accession>A0A0E9SFI5</accession>
<evidence type="ECO:0000313" key="1">
    <source>
        <dbReference type="EMBL" id="JAH40149.1"/>
    </source>
</evidence>
<reference evidence="1" key="2">
    <citation type="journal article" date="2015" name="Fish Shellfish Immunol.">
        <title>Early steps in the European eel (Anguilla anguilla)-Vibrio vulnificus interaction in the gills: Role of the RtxA13 toxin.</title>
        <authorList>
            <person name="Callol A."/>
            <person name="Pajuelo D."/>
            <person name="Ebbesson L."/>
            <person name="Teles M."/>
            <person name="MacKenzie S."/>
            <person name="Amaro C."/>
        </authorList>
    </citation>
    <scope>NUCLEOTIDE SEQUENCE</scope>
</reference>
<sequence>MKFLLQCTDIHLYSHTFKAITRTCFNLY</sequence>
<dbReference type="AlphaFoldDB" id="A0A0E9SFI5"/>
<reference evidence="1" key="1">
    <citation type="submission" date="2014-11" db="EMBL/GenBank/DDBJ databases">
        <authorList>
            <person name="Amaro Gonzalez C."/>
        </authorList>
    </citation>
    <scope>NUCLEOTIDE SEQUENCE</scope>
</reference>